<organism evidence="2">
    <name type="scientific">marine sediment metagenome</name>
    <dbReference type="NCBI Taxonomy" id="412755"/>
    <lineage>
        <taxon>unclassified sequences</taxon>
        <taxon>metagenomes</taxon>
        <taxon>ecological metagenomes</taxon>
    </lineage>
</organism>
<feature type="non-terminal residue" evidence="2">
    <location>
        <position position="223"/>
    </location>
</feature>
<evidence type="ECO:0000256" key="1">
    <source>
        <dbReference type="SAM" id="Phobius"/>
    </source>
</evidence>
<feature type="transmembrane region" description="Helical" evidence="1">
    <location>
        <begin position="198"/>
        <end position="217"/>
    </location>
</feature>
<reference evidence="2" key="1">
    <citation type="journal article" date="2014" name="Front. Microbiol.">
        <title>High frequency of phylogenetically diverse reductive dehalogenase-homologous genes in deep subseafloor sedimentary metagenomes.</title>
        <authorList>
            <person name="Kawai M."/>
            <person name="Futagami T."/>
            <person name="Toyoda A."/>
            <person name="Takaki Y."/>
            <person name="Nishi S."/>
            <person name="Hori S."/>
            <person name="Arai W."/>
            <person name="Tsubouchi T."/>
            <person name="Morono Y."/>
            <person name="Uchiyama I."/>
            <person name="Ito T."/>
            <person name="Fujiyama A."/>
            <person name="Inagaki F."/>
            <person name="Takami H."/>
        </authorList>
    </citation>
    <scope>NUCLEOTIDE SEQUENCE</scope>
    <source>
        <strain evidence="2">Expedition CK06-06</strain>
    </source>
</reference>
<protein>
    <submittedName>
        <fullName evidence="2">Uncharacterized protein</fullName>
    </submittedName>
</protein>
<gene>
    <name evidence="2" type="ORF">S03H2_30989</name>
</gene>
<feature type="transmembrane region" description="Helical" evidence="1">
    <location>
        <begin position="156"/>
        <end position="178"/>
    </location>
</feature>
<keyword evidence="1" id="KW-0812">Transmembrane</keyword>
<dbReference type="AlphaFoldDB" id="X1IRH7"/>
<evidence type="ECO:0000313" key="2">
    <source>
        <dbReference type="EMBL" id="GAH60143.1"/>
    </source>
</evidence>
<keyword evidence="1" id="KW-0472">Membrane</keyword>
<comment type="caution">
    <text evidence="2">The sequence shown here is derived from an EMBL/GenBank/DDBJ whole genome shotgun (WGS) entry which is preliminary data.</text>
</comment>
<proteinExistence type="predicted"/>
<dbReference type="EMBL" id="BARU01018769">
    <property type="protein sequence ID" value="GAH60143.1"/>
    <property type="molecule type" value="Genomic_DNA"/>
</dbReference>
<sequence length="223" mass="26072">MDEERKIIYLWNGPKSSKERLNRGYKMLENLMSNYPHIHFQLSILKKEIPDYIQNKLDLMLKEIKQEDEREHQKFTRFITIRLYLIFLVVSLILPILSALNLGSSLSWTNVGNNFEVSADLYHNWLYVSYILIVISLISFVIITTIGIFEIEHQAIVFSLLGVIICSGIAFYLQQGIFLFIFEEGSTTSIYYIKQNDIFIFLIVIITGIMIFELPNVKKLISF</sequence>
<feature type="transmembrane region" description="Helical" evidence="1">
    <location>
        <begin position="83"/>
        <end position="104"/>
    </location>
</feature>
<keyword evidence="1" id="KW-1133">Transmembrane helix</keyword>
<name>X1IRH7_9ZZZZ</name>
<accession>X1IRH7</accession>
<feature type="transmembrane region" description="Helical" evidence="1">
    <location>
        <begin position="124"/>
        <end position="149"/>
    </location>
</feature>